<evidence type="ECO:0000313" key="2">
    <source>
        <dbReference type="Proteomes" id="UP001410648"/>
    </source>
</evidence>
<proteinExistence type="predicted"/>
<name>A0ABN1B3P2_9LACT</name>
<evidence type="ECO:0000313" key="1">
    <source>
        <dbReference type="EMBL" id="GAA0488536.1"/>
    </source>
</evidence>
<keyword evidence="2" id="KW-1185">Reference proteome</keyword>
<accession>A0ABN1B3P2</accession>
<reference evidence="1 2" key="1">
    <citation type="journal article" date="2019" name="Int. J. Syst. Evol. Microbiol.">
        <title>The Global Catalogue of Microorganisms (GCM) 10K type strain sequencing project: providing services to taxonomists for standard genome sequencing and annotation.</title>
        <authorList>
            <consortium name="The Broad Institute Genomics Platform"/>
            <consortium name="The Broad Institute Genome Sequencing Center for Infectious Disease"/>
            <person name="Wu L."/>
            <person name="Ma J."/>
        </authorList>
    </citation>
    <scope>NUCLEOTIDE SEQUENCE [LARGE SCALE GENOMIC DNA]</scope>
    <source>
        <strain evidence="1 2">JCM 14232</strain>
    </source>
</reference>
<protein>
    <submittedName>
        <fullName evidence="1">Uncharacterized protein</fullName>
    </submittedName>
</protein>
<organism evidence="1 2">
    <name type="scientific">Alkalibacterium indicireducens</name>
    <dbReference type="NCBI Taxonomy" id="398758"/>
    <lineage>
        <taxon>Bacteria</taxon>
        <taxon>Bacillati</taxon>
        <taxon>Bacillota</taxon>
        <taxon>Bacilli</taxon>
        <taxon>Lactobacillales</taxon>
        <taxon>Carnobacteriaceae</taxon>
        <taxon>Alkalibacterium</taxon>
    </lineage>
</organism>
<gene>
    <name evidence="1" type="ORF">GCM10008936_15860</name>
</gene>
<dbReference type="Proteomes" id="UP001410648">
    <property type="component" value="Unassembled WGS sequence"/>
</dbReference>
<comment type="caution">
    <text evidence="1">The sequence shown here is derived from an EMBL/GenBank/DDBJ whole genome shotgun (WGS) entry which is preliminary data.</text>
</comment>
<sequence length="50" mass="6061">MWDPHINLEQTHLSTKEKGCGKWSINRYMTHSSIIIRLEWVKYDYMVHSP</sequence>
<dbReference type="EMBL" id="BAAADA010000142">
    <property type="protein sequence ID" value="GAA0488536.1"/>
    <property type="molecule type" value="Genomic_DNA"/>
</dbReference>